<gene>
    <name evidence="1" type="ORF">CLV74_10186</name>
</gene>
<sequence length="206" mass="21966">MAALGALMFGPAIARAHPHIFIETRLVVRTDGAGAVSGVEVQWTYDELYSMMLLDEMGLDQDYDGVLADGEAAALDGFDMNWQPGYAGDLYLWQGDGALELGAPEPLESAYEGGRVVSRHFRHLAAPVSGEVRIKAYDPTFYTAYDLGGGVDVPEGCEVSVIVADIKAAQDKANALIEELGILNTDVEYPEVGAEFADEVTVSCGG</sequence>
<protein>
    <submittedName>
        <fullName evidence="1">ABC-type uncharacterized transport system substrate-binding protein</fullName>
    </submittedName>
</protein>
<keyword evidence="2" id="KW-1185">Reference proteome</keyword>
<dbReference type="AlphaFoldDB" id="A0A2T0X4V4"/>
<evidence type="ECO:0000313" key="1">
    <source>
        <dbReference type="EMBL" id="PRY93956.1"/>
    </source>
</evidence>
<comment type="caution">
    <text evidence="1">The sequence shown here is derived from an EMBL/GenBank/DDBJ whole genome shotgun (WGS) entry which is preliminary data.</text>
</comment>
<organism evidence="1 2">
    <name type="scientific">Donghicola tyrosinivorans</name>
    <dbReference type="NCBI Taxonomy" id="1652492"/>
    <lineage>
        <taxon>Bacteria</taxon>
        <taxon>Pseudomonadati</taxon>
        <taxon>Pseudomonadota</taxon>
        <taxon>Alphaproteobacteria</taxon>
        <taxon>Rhodobacterales</taxon>
        <taxon>Roseobacteraceae</taxon>
        <taxon>Donghicola</taxon>
    </lineage>
</organism>
<dbReference type="Proteomes" id="UP000238392">
    <property type="component" value="Unassembled WGS sequence"/>
</dbReference>
<dbReference type="EMBL" id="PVTQ01000001">
    <property type="protein sequence ID" value="PRY93956.1"/>
    <property type="molecule type" value="Genomic_DNA"/>
</dbReference>
<dbReference type="InterPro" id="IPR010412">
    <property type="entry name" value="DUF1007"/>
</dbReference>
<reference evidence="1 2" key="1">
    <citation type="submission" date="2018-03" db="EMBL/GenBank/DDBJ databases">
        <title>Genomic Encyclopedia of Archaeal and Bacterial Type Strains, Phase II (KMG-II): from individual species to whole genera.</title>
        <authorList>
            <person name="Goeker M."/>
        </authorList>
    </citation>
    <scope>NUCLEOTIDE SEQUENCE [LARGE SCALE GENOMIC DNA]</scope>
    <source>
        <strain evidence="1 2">DSM 100212</strain>
    </source>
</reference>
<name>A0A2T0X4V4_9RHOB</name>
<accession>A0A2T0X4V4</accession>
<evidence type="ECO:0000313" key="2">
    <source>
        <dbReference type="Proteomes" id="UP000238392"/>
    </source>
</evidence>
<dbReference type="Pfam" id="PF06226">
    <property type="entry name" value="DUF1007"/>
    <property type="match status" value="1"/>
</dbReference>
<proteinExistence type="predicted"/>